<reference evidence="3" key="1">
    <citation type="submission" date="2017-02" db="UniProtKB">
        <authorList>
            <consortium name="WormBaseParasite"/>
        </authorList>
    </citation>
    <scope>IDENTIFICATION</scope>
</reference>
<dbReference type="WBParaSite" id="TCLT_0000922001-mRNA-1">
    <property type="protein sequence ID" value="TCLT_0000922001-mRNA-1"/>
    <property type="gene ID" value="TCLT_0000922001"/>
</dbReference>
<protein>
    <submittedName>
        <fullName evidence="3">UPF0729 protein C18orf32 homolog</fullName>
    </submittedName>
</protein>
<evidence type="ECO:0000313" key="2">
    <source>
        <dbReference type="Proteomes" id="UP000276776"/>
    </source>
</evidence>
<dbReference type="OrthoDB" id="10062823at2759"/>
<organism evidence="3">
    <name type="scientific">Thelazia callipaeda</name>
    <name type="common">Oriental eyeworm</name>
    <name type="synonym">Parasitic nematode</name>
    <dbReference type="NCBI Taxonomy" id="103827"/>
    <lineage>
        <taxon>Eukaryota</taxon>
        <taxon>Metazoa</taxon>
        <taxon>Ecdysozoa</taxon>
        <taxon>Nematoda</taxon>
        <taxon>Chromadorea</taxon>
        <taxon>Rhabditida</taxon>
        <taxon>Spirurina</taxon>
        <taxon>Spiruromorpha</taxon>
        <taxon>Thelazioidea</taxon>
        <taxon>Thelaziidae</taxon>
        <taxon>Thelazia</taxon>
    </lineage>
</organism>
<evidence type="ECO:0000313" key="1">
    <source>
        <dbReference type="EMBL" id="VDN06826.1"/>
    </source>
</evidence>
<name>A0A0N5D801_THECL</name>
<gene>
    <name evidence="1" type="ORF">TCLT_LOCUS9209</name>
</gene>
<reference evidence="1 2" key="2">
    <citation type="submission" date="2018-11" db="EMBL/GenBank/DDBJ databases">
        <authorList>
            <consortium name="Pathogen Informatics"/>
        </authorList>
    </citation>
    <scope>NUCLEOTIDE SEQUENCE [LARGE SCALE GENOMIC DNA]</scope>
</reference>
<dbReference type="AlphaFoldDB" id="A0A0N5D801"/>
<proteinExistence type="predicted"/>
<accession>A0A0N5D801</accession>
<sequence length="83" mass="9331">MVCVPCILLPIVLAIYIRFIQPIVFRLLPESWRVAFDAVMYPTCRIPNTEAKSCNEDCNIGDQSAAVIKEANCFTEGDSKKYS</sequence>
<keyword evidence="2" id="KW-1185">Reference proteome</keyword>
<dbReference type="Proteomes" id="UP000276776">
    <property type="component" value="Unassembled WGS sequence"/>
</dbReference>
<dbReference type="EMBL" id="UYYF01004752">
    <property type="protein sequence ID" value="VDN06826.1"/>
    <property type="molecule type" value="Genomic_DNA"/>
</dbReference>
<evidence type="ECO:0000313" key="3">
    <source>
        <dbReference type="WBParaSite" id="TCLT_0000922001-mRNA-1"/>
    </source>
</evidence>